<dbReference type="PRINTS" id="PR00463">
    <property type="entry name" value="EP450I"/>
</dbReference>
<keyword evidence="7" id="KW-0349">Heme</keyword>
<dbReference type="FunFam" id="1.25.40.10:FF:000090">
    <property type="entry name" value="Pentatricopeptide repeat-containing protein, chloroplastic"/>
    <property type="match status" value="1"/>
</dbReference>
<keyword evidence="5" id="KW-0560">Oxidoreductase</keyword>
<dbReference type="Gene3D" id="1.10.630.10">
    <property type="entry name" value="Cytochrome P450"/>
    <property type="match status" value="1"/>
</dbReference>
<feature type="repeat" description="PPR" evidence="8">
    <location>
        <begin position="179"/>
        <end position="213"/>
    </location>
</feature>
<feature type="transmembrane region" description="Helical" evidence="9">
    <location>
        <begin position="551"/>
        <end position="572"/>
    </location>
</feature>
<dbReference type="EMBL" id="LEKV01001914">
    <property type="protein sequence ID" value="KVI04764.1"/>
    <property type="molecule type" value="Genomic_DNA"/>
</dbReference>
<dbReference type="Pfam" id="PF13041">
    <property type="entry name" value="PPR_2"/>
    <property type="match status" value="1"/>
</dbReference>
<keyword evidence="9" id="KW-0812">Transmembrane</keyword>
<dbReference type="SUPFAM" id="SSF48264">
    <property type="entry name" value="Cytochrome P450"/>
    <property type="match status" value="1"/>
</dbReference>
<dbReference type="InterPro" id="IPR036396">
    <property type="entry name" value="Cyt_P450_sf"/>
</dbReference>
<gene>
    <name evidence="10" type="ORF">Ccrd_016913</name>
</gene>
<dbReference type="GO" id="GO:0004497">
    <property type="term" value="F:monooxygenase activity"/>
    <property type="evidence" value="ECO:0007669"/>
    <property type="project" value="InterPro"/>
</dbReference>
<protein>
    <submittedName>
        <fullName evidence="10">Cytochrome P450</fullName>
    </submittedName>
</protein>
<dbReference type="PRINTS" id="PR00385">
    <property type="entry name" value="P450"/>
</dbReference>
<feature type="repeat" description="PPR" evidence="8">
    <location>
        <begin position="283"/>
        <end position="313"/>
    </location>
</feature>
<accession>A0A103Y929</accession>
<dbReference type="CDD" id="cd11064">
    <property type="entry name" value="CYP86A"/>
    <property type="match status" value="1"/>
</dbReference>
<dbReference type="Pfam" id="PF00067">
    <property type="entry name" value="p450"/>
    <property type="match status" value="1"/>
</dbReference>
<dbReference type="STRING" id="59895.A0A103Y929"/>
<comment type="similarity">
    <text evidence="2">Belongs to the cytochrome P450 family.</text>
</comment>
<organism evidence="10 11">
    <name type="scientific">Cynara cardunculus var. scolymus</name>
    <name type="common">Globe artichoke</name>
    <name type="synonym">Cynara scolymus</name>
    <dbReference type="NCBI Taxonomy" id="59895"/>
    <lineage>
        <taxon>Eukaryota</taxon>
        <taxon>Viridiplantae</taxon>
        <taxon>Streptophyta</taxon>
        <taxon>Embryophyta</taxon>
        <taxon>Tracheophyta</taxon>
        <taxon>Spermatophyta</taxon>
        <taxon>Magnoliopsida</taxon>
        <taxon>eudicotyledons</taxon>
        <taxon>Gunneridae</taxon>
        <taxon>Pentapetalae</taxon>
        <taxon>asterids</taxon>
        <taxon>campanulids</taxon>
        <taxon>Asterales</taxon>
        <taxon>Asteraceae</taxon>
        <taxon>Carduoideae</taxon>
        <taxon>Cardueae</taxon>
        <taxon>Carduinae</taxon>
        <taxon>Cynara</taxon>
    </lineage>
</organism>
<keyword evidence="3 7" id="KW-0479">Metal-binding</keyword>
<reference evidence="10 11" key="1">
    <citation type="journal article" date="2016" name="Sci. Rep.">
        <title>The genome sequence of the outbreeding globe artichoke constructed de novo incorporating a phase-aware low-pass sequencing strategy of F1 progeny.</title>
        <authorList>
            <person name="Scaglione D."/>
            <person name="Reyes-Chin-Wo S."/>
            <person name="Acquadro A."/>
            <person name="Froenicke L."/>
            <person name="Portis E."/>
            <person name="Beitel C."/>
            <person name="Tirone M."/>
            <person name="Mauro R."/>
            <person name="Lo Monaco A."/>
            <person name="Mauromicale G."/>
            <person name="Faccioli P."/>
            <person name="Cattivelli L."/>
            <person name="Rieseberg L."/>
            <person name="Michelmore R."/>
            <person name="Lanteri S."/>
        </authorList>
    </citation>
    <scope>NUCLEOTIDE SEQUENCE [LARGE SCALE GENOMIC DNA]</scope>
    <source>
        <strain evidence="10">2C</strain>
    </source>
</reference>
<evidence type="ECO:0000256" key="6">
    <source>
        <dbReference type="ARBA" id="ARBA00023004"/>
    </source>
</evidence>
<dbReference type="OMA" id="MIRAYSC"/>
<dbReference type="Pfam" id="PF20431">
    <property type="entry name" value="E_motif"/>
    <property type="match status" value="1"/>
</dbReference>
<keyword evidence="9" id="KW-1133">Transmembrane helix</keyword>
<keyword evidence="11" id="KW-1185">Reference proteome</keyword>
<comment type="cofactor">
    <cofactor evidence="1 7">
        <name>heme</name>
        <dbReference type="ChEBI" id="CHEBI:30413"/>
    </cofactor>
</comment>
<evidence type="ECO:0000256" key="8">
    <source>
        <dbReference type="PROSITE-ProRule" id="PRU00708"/>
    </source>
</evidence>
<dbReference type="GO" id="GO:0016705">
    <property type="term" value="F:oxidoreductase activity, acting on paired donors, with incorporation or reduction of molecular oxygen"/>
    <property type="evidence" value="ECO:0007669"/>
    <property type="project" value="InterPro"/>
</dbReference>
<evidence type="ECO:0000256" key="4">
    <source>
        <dbReference type="ARBA" id="ARBA00022737"/>
    </source>
</evidence>
<evidence type="ECO:0000256" key="2">
    <source>
        <dbReference type="ARBA" id="ARBA00010617"/>
    </source>
</evidence>
<dbReference type="InterPro" id="IPR046848">
    <property type="entry name" value="E_motif"/>
</dbReference>
<dbReference type="Pfam" id="PF01535">
    <property type="entry name" value="PPR"/>
    <property type="match status" value="3"/>
</dbReference>
<dbReference type="Proteomes" id="UP000243975">
    <property type="component" value="Unassembled WGS sequence"/>
</dbReference>
<keyword evidence="9" id="KW-0472">Membrane</keyword>
<dbReference type="FunFam" id="1.25.40.10:FF:000348">
    <property type="entry name" value="Pentatricopeptide repeat-containing protein chloroplastic"/>
    <property type="match status" value="1"/>
</dbReference>
<evidence type="ECO:0000256" key="9">
    <source>
        <dbReference type="SAM" id="Phobius"/>
    </source>
</evidence>
<evidence type="ECO:0000313" key="11">
    <source>
        <dbReference type="Proteomes" id="UP000243975"/>
    </source>
</evidence>
<feature type="repeat" description="PPR" evidence="8">
    <location>
        <begin position="314"/>
        <end position="348"/>
    </location>
</feature>
<evidence type="ECO:0000256" key="5">
    <source>
        <dbReference type="ARBA" id="ARBA00023002"/>
    </source>
</evidence>
<dbReference type="AlphaFoldDB" id="A0A103Y929"/>
<dbReference type="Gramene" id="KVI04764">
    <property type="protein sequence ID" value="KVI04764"/>
    <property type="gene ID" value="Ccrd_016913"/>
</dbReference>
<dbReference type="NCBIfam" id="TIGR00756">
    <property type="entry name" value="PPR"/>
    <property type="match status" value="3"/>
</dbReference>
<evidence type="ECO:0000256" key="3">
    <source>
        <dbReference type="ARBA" id="ARBA00022723"/>
    </source>
</evidence>
<feature type="binding site" description="axial binding residue" evidence="7">
    <location>
        <position position="1023"/>
    </location>
    <ligand>
        <name>heme</name>
        <dbReference type="ChEBI" id="CHEBI:30413"/>
    </ligand>
    <ligandPart>
        <name>Fe</name>
        <dbReference type="ChEBI" id="CHEBI:18248"/>
    </ligandPart>
</feature>
<dbReference type="PROSITE" id="PS51375">
    <property type="entry name" value="PPR"/>
    <property type="match status" value="3"/>
</dbReference>
<comment type="caution">
    <text evidence="10">The sequence shown here is derived from an EMBL/GenBank/DDBJ whole genome shotgun (WGS) entry which is preliminary data.</text>
</comment>
<evidence type="ECO:0000256" key="1">
    <source>
        <dbReference type="ARBA" id="ARBA00001971"/>
    </source>
</evidence>
<evidence type="ECO:0000313" key="10">
    <source>
        <dbReference type="EMBL" id="KVI04764.1"/>
    </source>
</evidence>
<proteinExistence type="inferred from homology"/>
<dbReference type="Gene3D" id="1.25.40.10">
    <property type="entry name" value="Tetratricopeptide repeat domain"/>
    <property type="match status" value="3"/>
</dbReference>
<keyword evidence="6 7" id="KW-0408">Iron</keyword>
<name>A0A103Y929_CYNCS</name>
<keyword evidence="4" id="KW-0677">Repeat</keyword>
<feature type="transmembrane region" description="Helical" evidence="9">
    <location>
        <begin position="578"/>
        <end position="599"/>
    </location>
</feature>
<sequence>MESRRLLKSMARLLDDCKKMRELKQIHSQIITSPYFSKSDNLFLISRLIFFCAVSCSGSLTYASRVFRVTDNPNLPIYNAMIRAYSCQFSNKDHKPHSLVLYKQMLLNCIVPDSITIPFLLKECGSRFYFVVGQSIHAHSVKFGLHHDVYVGNSMIGFYFACGVLTYACNVFDEMSKRDIVSWNSIIIGCLRSAELDMALDLFTRMDKKNIITWNSVITGMVQGARPKEAIEYFKEMLVSREDMIYPDKITLASAISACASLGWLDHGKWVHGYMLRNGIECDMVTRTAMVDMYGKCGNVDMAKRVFKDFPKKDVLAWTSMISVYALHGYGNEAFDLFDEMVACGLRPNPVTFGALLTACAHLGLIERSRWYFNIMKSVYLIDPTVQHYACMVDILGRAGLFDEANRLIASMPIDPDVFVWGALLGACQMHGNVELGEKVAKHLISLQPLNHVFYFTLCDIHAKAGKFDDLENTRALMNDRGIKKDMPGSSMIEVDGIIYEFSIKGSSEVLVEETKSLLYQLTEVMKVDQDTLLVGKRYEKAKPRLFVKQVCLLSMMKTLLVSTISLTGFYFSASFMLTLVGLVLLSVIGLLSALYVPYFQELMSNDHRPPVVGSTMNMLMHFNHLFDYMTLIARKHHTFRFVTPTHSEVYIADPINVEHVLKTNFPNYTKGDYHKGIMGDLFGNGIFAADGDIWRHQRKLASFEFSTKVLRDFSTAVFRSNTAKLVTKVSEASVHKQIIFLQDLLMKSTLDSIFKVGFGFDLNTLSGSDEVSNRFMKAFDDSNCIIFWRYVDLLWRVKRYLNIGSEAALKTNIRVINNFVYELINHKREQMKNGKFDGQKDDILSRFLIESEKNPANLSDQYLRDISLSFIIAGKDTSANTLTWFFYMLCKHNMVQEKVALEVKEATGAEHTYSIDEFSHKLTEAALDKMHYLYAALTETLRLYPAVPLDGKFSEKDDILPDGFKIKKGDGISYMAYPMGRMTYIWGEDAEEFRPERWLCDGIFQPESPFKFPAFQGGPRICLGKEFAYRQMKIMAAFLVFFFKFQLVDENKEATYRTMFTLHMDKGLHLYALPRLPPSL</sequence>
<dbReference type="GO" id="GO:0005506">
    <property type="term" value="F:iron ion binding"/>
    <property type="evidence" value="ECO:0007669"/>
    <property type="project" value="InterPro"/>
</dbReference>
<dbReference type="InterPro" id="IPR002401">
    <property type="entry name" value="Cyt_P450_E_grp-I"/>
</dbReference>
<dbReference type="GO" id="GO:0020037">
    <property type="term" value="F:heme binding"/>
    <property type="evidence" value="ECO:0007669"/>
    <property type="project" value="InterPro"/>
</dbReference>
<evidence type="ECO:0000256" key="7">
    <source>
        <dbReference type="PIRSR" id="PIRSR602401-1"/>
    </source>
</evidence>
<dbReference type="PANTHER" id="PTHR24296">
    <property type="entry name" value="CYTOCHROME P450"/>
    <property type="match status" value="1"/>
</dbReference>
<dbReference type="InterPro" id="IPR002885">
    <property type="entry name" value="PPR_rpt"/>
</dbReference>
<dbReference type="InterPro" id="IPR011990">
    <property type="entry name" value="TPR-like_helical_dom_sf"/>
</dbReference>
<dbReference type="InterPro" id="IPR001128">
    <property type="entry name" value="Cyt_P450"/>
</dbReference>